<comment type="caution">
    <text evidence="2">The sequence shown here is derived from an EMBL/GenBank/DDBJ whole genome shotgun (WGS) entry which is preliminary data.</text>
</comment>
<feature type="compositionally biased region" description="Basic and acidic residues" evidence="1">
    <location>
        <begin position="19"/>
        <end position="28"/>
    </location>
</feature>
<protein>
    <submittedName>
        <fullName evidence="2">Uncharacterized protein</fullName>
    </submittedName>
</protein>
<reference evidence="2" key="2">
    <citation type="journal article" date="2024" name="Plant">
        <title>Genomic evolution and insights into agronomic trait innovations of Sesamum species.</title>
        <authorList>
            <person name="Miao H."/>
            <person name="Wang L."/>
            <person name="Qu L."/>
            <person name="Liu H."/>
            <person name="Sun Y."/>
            <person name="Le M."/>
            <person name="Wang Q."/>
            <person name="Wei S."/>
            <person name="Zheng Y."/>
            <person name="Lin W."/>
            <person name="Duan Y."/>
            <person name="Cao H."/>
            <person name="Xiong S."/>
            <person name="Wang X."/>
            <person name="Wei L."/>
            <person name="Li C."/>
            <person name="Ma Q."/>
            <person name="Ju M."/>
            <person name="Zhao R."/>
            <person name="Li G."/>
            <person name="Mu C."/>
            <person name="Tian Q."/>
            <person name="Mei H."/>
            <person name="Zhang T."/>
            <person name="Gao T."/>
            <person name="Zhang H."/>
        </authorList>
    </citation>
    <scope>NUCLEOTIDE SEQUENCE</scope>
    <source>
        <strain evidence="2">G01</strain>
    </source>
</reference>
<name>A0AAW2J552_9LAMI</name>
<sequence>MASSVGKGKVVAREGKSVDLYDKERRSGNEVQSASSDSLGSRVPETGLPAFSDNTLARTASIGLNLGVATGGISLLSCSPTKHSLAVPVEIEGQLVAIPISFIAGTQCLRASWDCGKWRNVQHGLVLNKRGR</sequence>
<evidence type="ECO:0000256" key="1">
    <source>
        <dbReference type="SAM" id="MobiDB-lite"/>
    </source>
</evidence>
<reference evidence="2" key="1">
    <citation type="submission" date="2020-06" db="EMBL/GenBank/DDBJ databases">
        <authorList>
            <person name="Li T."/>
            <person name="Hu X."/>
            <person name="Zhang T."/>
            <person name="Song X."/>
            <person name="Zhang H."/>
            <person name="Dai N."/>
            <person name="Sheng W."/>
            <person name="Hou X."/>
            <person name="Wei L."/>
        </authorList>
    </citation>
    <scope>NUCLEOTIDE SEQUENCE</scope>
    <source>
        <strain evidence="2">G01</strain>
        <tissue evidence="2">Leaf</tissue>
    </source>
</reference>
<dbReference type="AlphaFoldDB" id="A0AAW2J552"/>
<organism evidence="2">
    <name type="scientific">Sesamum angustifolium</name>
    <dbReference type="NCBI Taxonomy" id="2727405"/>
    <lineage>
        <taxon>Eukaryota</taxon>
        <taxon>Viridiplantae</taxon>
        <taxon>Streptophyta</taxon>
        <taxon>Embryophyta</taxon>
        <taxon>Tracheophyta</taxon>
        <taxon>Spermatophyta</taxon>
        <taxon>Magnoliopsida</taxon>
        <taxon>eudicotyledons</taxon>
        <taxon>Gunneridae</taxon>
        <taxon>Pentapetalae</taxon>
        <taxon>asterids</taxon>
        <taxon>lamiids</taxon>
        <taxon>Lamiales</taxon>
        <taxon>Pedaliaceae</taxon>
        <taxon>Sesamum</taxon>
    </lineage>
</organism>
<gene>
    <name evidence="2" type="ORF">Sangu_2614500</name>
</gene>
<dbReference type="EMBL" id="JACGWK010001403">
    <property type="protein sequence ID" value="KAL0289414.1"/>
    <property type="molecule type" value="Genomic_DNA"/>
</dbReference>
<feature type="region of interest" description="Disordered" evidence="1">
    <location>
        <begin position="19"/>
        <end position="48"/>
    </location>
</feature>
<proteinExistence type="predicted"/>
<accession>A0AAW2J552</accession>
<feature type="compositionally biased region" description="Polar residues" evidence="1">
    <location>
        <begin position="29"/>
        <end position="39"/>
    </location>
</feature>
<evidence type="ECO:0000313" key="2">
    <source>
        <dbReference type="EMBL" id="KAL0289414.1"/>
    </source>
</evidence>